<accession>A0ABP0D196</accession>
<protein>
    <recommendedName>
        <fullName evidence="3">MADS-box domain-containing protein</fullName>
    </recommendedName>
</protein>
<name>A0ABP0D196_9PEZI</name>
<evidence type="ECO:0008006" key="3">
    <source>
        <dbReference type="Google" id="ProtNLM"/>
    </source>
</evidence>
<dbReference type="Proteomes" id="UP001642482">
    <property type="component" value="Unassembled WGS sequence"/>
</dbReference>
<evidence type="ECO:0000313" key="1">
    <source>
        <dbReference type="EMBL" id="CAK7238182.1"/>
    </source>
</evidence>
<sequence length="148" mass="16742">MAEKPNVKRHNRMLRRNLEGLLSKCHRYGQLRGVELGIYIDYTERGQFVSYETQNFCRNEITAKVPRSSLVSELPPGLSSSRGPEKAYWDCLSAHVRSETANSHIAPSVTFRDYGGKSWSHGDAGRESISPEQTSQSAQLQLCNLREQ</sequence>
<evidence type="ECO:0000313" key="2">
    <source>
        <dbReference type="Proteomes" id="UP001642482"/>
    </source>
</evidence>
<reference evidence="1 2" key="1">
    <citation type="submission" date="2024-01" db="EMBL/GenBank/DDBJ databases">
        <authorList>
            <person name="Allen C."/>
            <person name="Tagirdzhanova G."/>
        </authorList>
    </citation>
    <scope>NUCLEOTIDE SEQUENCE [LARGE SCALE GENOMIC DNA]</scope>
</reference>
<gene>
    <name evidence="1" type="ORF">SEUCBS140593_010408</name>
</gene>
<comment type="caution">
    <text evidence="1">The sequence shown here is derived from an EMBL/GenBank/DDBJ whole genome shotgun (WGS) entry which is preliminary data.</text>
</comment>
<dbReference type="EMBL" id="CAWUHD010000213">
    <property type="protein sequence ID" value="CAK7238182.1"/>
    <property type="molecule type" value="Genomic_DNA"/>
</dbReference>
<organism evidence="1 2">
    <name type="scientific">Sporothrix eucalyptigena</name>
    <dbReference type="NCBI Taxonomy" id="1812306"/>
    <lineage>
        <taxon>Eukaryota</taxon>
        <taxon>Fungi</taxon>
        <taxon>Dikarya</taxon>
        <taxon>Ascomycota</taxon>
        <taxon>Pezizomycotina</taxon>
        <taxon>Sordariomycetes</taxon>
        <taxon>Sordariomycetidae</taxon>
        <taxon>Ophiostomatales</taxon>
        <taxon>Ophiostomataceae</taxon>
        <taxon>Sporothrix</taxon>
    </lineage>
</organism>
<keyword evidence="2" id="KW-1185">Reference proteome</keyword>
<proteinExistence type="predicted"/>